<dbReference type="SMART" id="SM01043">
    <property type="entry name" value="BTAD"/>
    <property type="match status" value="1"/>
</dbReference>
<dbReference type="STRING" id="211114.SAMN04489726_7665"/>
<comment type="similarity">
    <text evidence="1">Belongs to the AfsR/DnrI/RedD regulatory family.</text>
</comment>
<dbReference type="GO" id="GO:0006355">
    <property type="term" value="P:regulation of DNA-templated transcription"/>
    <property type="evidence" value="ECO:0007669"/>
    <property type="project" value="InterPro"/>
</dbReference>
<keyword evidence="6" id="KW-1185">Reference proteome</keyword>
<dbReference type="GO" id="GO:0003677">
    <property type="term" value="F:DNA binding"/>
    <property type="evidence" value="ECO:0007669"/>
    <property type="project" value="UniProtKB-UniRule"/>
</dbReference>
<protein>
    <submittedName>
        <fullName evidence="5">Predicted ATPase</fullName>
    </submittedName>
</protein>
<dbReference type="PANTHER" id="PTHR47691:SF3">
    <property type="entry name" value="HTH-TYPE TRANSCRIPTIONAL REGULATOR RV0890C-RELATED"/>
    <property type="match status" value="1"/>
</dbReference>
<dbReference type="PANTHER" id="PTHR47691">
    <property type="entry name" value="REGULATOR-RELATED"/>
    <property type="match status" value="1"/>
</dbReference>
<feature type="DNA-binding region" description="OmpR/PhoB-type" evidence="3">
    <location>
        <begin position="1"/>
        <end position="100"/>
    </location>
</feature>
<dbReference type="eggNOG" id="COG3903">
    <property type="taxonomic scope" value="Bacteria"/>
</dbReference>
<evidence type="ECO:0000313" key="6">
    <source>
        <dbReference type="Proteomes" id="UP000183376"/>
    </source>
</evidence>
<accession>A0A1H0D9D4</accession>
<dbReference type="InterPro" id="IPR001867">
    <property type="entry name" value="OmpR/PhoB-type_DNA-bd"/>
</dbReference>
<dbReference type="Gene3D" id="1.10.10.10">
    <property type="entry name" value="Winged helix-like DNA-binding domain superfamily/Winged helix DNA-binding domain"/>
    <property type="match status" value="1"/>
</dbReference>
<evidence type="ECO:0000256" key="1">
    <source>
        <dbReference type="ARBA" id="ARBA00005820"/>
    </source>
</evidence>
<dbReference type="eggNOG" id="COG3629">
    <property type="taxonomic scope" value="Bacteria"/>
</dbReference>
<dbReference type="SUPFAM" id="SSF52540">
    <property type="entry name" value="P-loop containing nucleoside triphosphate hydrolases"/>
    <property type="match status" value="1"/>
</dbReference>
<dbReference type="Pfam" id="PF25872">
    <property type="entry name" value="HTH_77"/>
    <property type="match status" value="1"/>
</dbReference>
<dbReference type="EMBL" id="LT629701">
    <property type="protein sequence ID" value="SDN66743.1"/>
    <property type="molecule type" value="Genomic_DNA"/>
</dbReference>
<dbReference type="PRINTS" id="PR00364">
    <property type="entry name" value="DISEASERSIST"/>
</dbReference>
<proteinExistence type="inferred from homology"/>
<dbReference type="SUPFAM" id="SSF48452">
    <property type="entry name" value="TPR-like"/>
    <property type="match status" value="1"/>
</dbReference>
<dbReference type="InterPro" id="IPR027417">
    <property type="entry name" value="P-loop_NTPase"/>
</dbReference>
<dbReference type="Gene3D" id="1.25.40.10">
    <property type="entry name" value="Tetratricopeptide repeat domain"/>
    <property type="match status" value="1"/>
</dbReference>
<dbReference type="SUPFAM" id="SSF46894">
    <property type="entry name" value="C-terminal effector domain of the bipartite response regulators"/>
    <property type="match status" value="1"/>
</dbReference>
<name>A0A1H0D9D4_ALLAB</name>
<dbReference type="InterPro" id="IPR011990">
    <property type="entry name" value="TPR-like_helical_dom_sf"/>
</dbReference>
<dbReference type="InterPro" id="IPR036388">
    <property type="entry name" value="WH-like_DNA-bd_sf"/>
</dbReference>
<dbReference type="AlphaFoldDB" id="A0A1H0D9D4"/>
<evidence type="ECO:0000313" key="5">
    <source>
        <dbReference type="EMBL" id="SDN66743.1"/>
    </source>
</evidence>
<evidence type="ECO:0000256" key="3">
    <source>
        <dbReference type="PROSITE-ProRule" id="PRU01091"/>
    </source>
</evidence>
<reference evidence="5 6" key="1">
    <citation type="submission" date="2016-10" db="EMBL/GenBank/DDBJ databases">
        <authorList>
            <person name="de Groot N.N."/>
        </authorList>
    </citation>
    <scope>NUCLEOTIDE SEQUENCE [LARGE SCALE GENOMIC DNA]</scope>
    <source>
        <strain evidence="5 6">DSM 44149</strain>
    </source>
</reference>
<dbReference type="Gene3D" id="3.40.50.300">
    <property type="entry name" value="P-loop containing nucleotide triphosphate hydrolases"/>
    <property type="match status" value="1"/>
</dbReference>
<dbReference type="InterPro" id="IPR005158">
    <property type="entry name" value="BTAD"/>
</dbReference>
<dbReference type="InterPro" id="IPR016032">
    <property type="entry name" value="Sig_transdc_resp-reg_C-effctor"/>
</dbReference>
<keyword evidence="2 3" id="KW-0238">DNA-binding</keyword>
<dbReference type="Proteomes" id="UP000183376">
    <property type="component" value="Chromosome I"/>
</dbReference>
<gene>
    <name evidence="5" type="ORF">SAMN04489726_7665</name>
</gene>
<sequence length="1011" mass="109883">MGFVADQLRFGVLGPLTVWAGGRPHTPGGAGQANLLGALLLADGRPVSGSRLAEWLWDGHPPEQERKTLQVAVSRLRGWLRGIGADVAVELAEGGYVLRLPPRGSDIGEFRALVEVDPPGESYLDQLDRLERALRLWRGPLLAGLTAPTHAAPAALAVERARVEAATTLAEIAIRCGEPKRAVPLLETLADERVYDEHVHACLALAYCAGDDQVSALRTIERVRTRLVEDLGVSPGRTLRDAHAQILASQQGPMRERQRWWGPRPRSGQLIGRAEEQRALAAELTEHRLVTVTGPGGCGKTSLAMNVAEHADRPGGTAIAELAPLQDGNAIILALGSLTGVTGDGVHGVFAGLVSWVADRELLLVLDNCEHLAEPCAALVERLLAWCPRLTVLTTARQPLGLPAERVFALGPLPAPASGRFDADNPAIVLFRARAGTALPSGPDAEADVATICHHLDGLPLALELAAARVPSLGLRQLRERLEGGLDLLTRAAGEPRHRTMERAVGWSFRLLTEQKQLLLARLSVFRGEFGLSDVESVCGGAPLDGLDFAARLADLVERSLVQALPRQRYRLLTVVREFAEARLAEYGETVLVRDRHAQRWTSRARELDALPSYGDRLAGVRAMGREVADLDSALAHVQRRGRNAQSNELVAKLFEFWHVHGSYIANGQAQLDRALRTIWDSDPEVRSLLRFQEAQLARLREDYVSAVSIMASARRELAAHRPREHRIALIFEMSCLRFLLDPAAVHGTPRMLEQIASLETGSGDDVATSLTAGGGVYATWGRYEEAAELCRRYEVHRVERGLRISTAQLALRTEVALGRKDIQAAESWCERLAERLGPTGGPLEQEPARRAIGTTLLAKDPASAVDFLDDSVRQLRRLFPRSLSRVVRLQSLSAEALRRTGQPLRAREVLSDALASAIGRSHFRFGMAAALQAAVVAAELDDPAAKILAAAWDGVRTRLGLPAPIGVAHVVRDVLGIDPAPSTPQFLPWPEQELREVVHQAYLWTVGLGP</sequence>
<dbReference type="SMART" id="SM00862">
    <property type="entry name" value="Trans_reg_C"/>
    <property type="match status" value="1"/>
</dbReference>
<dbReference type="InterPro" id="IPR058852">
    <property type="entry name" value="HTH_77"/>
</dbReference>
<evidence type="ECO:0000259" key="4">
    <source>
        <dbReference type="PROSITE" id="PS51755"/>
    </source>
</evidence>
<dbReference type="GO" id="GO:0000160">
    <property type="term" value="P:phosphorelay signal transduction system"/>
    <property type="evidence" value="ECO:0007669"/>
    <property type="project" value="InterPro"/>
</dbReference>
<dbReference type="PROSITE" id="PS51755">
    <property type="entry name" value="OMPR_PHOB"/>
    <property type="match status" value="1"/>
</dbReference>
<dbReference type="Pfam" id="PF03704">
    <property type="entry name" value="BTAD"/>
    <property type="match status" value="1"/>
</dbReference>
<evidence type="ECO:0000256" key="2">
    <source>
        <dbReference type="ARBA" id="ARBA00023125"/>
    </source>
</evidence>
<feature type="domain" description="OmpR/PhoB-type" evidence="4">
    <location>
        <begin position="1"/>
        <end position="100"/>
    </location>
</feature>
<organism evidence="5 6">
    <name type="scientific">Allokutzneria albata</name>
    <name type="common">Kibdelosporangium albatum</name>
    <dbReference type="NCBI Taxonomy" id="211114"/>
    <lineage>
        <taxon>Bacteria</taxon>
        <taxon>Bacillati</taxon>
        <taxon>Actinomycetota</taxon>
        <taxon>Actinomycetes</taxon>
        <taxon>Pseudonocardiales</taxon>
        <taxon>Pseudonocardiaceae</taxon>
        <taxon>Allokutzneria</taxon>
    </lineage>
</organism>